<sequence>MGEKSNTSEKTYQTRYKNFKGYVLLTNPLCVSIAAIFATFTCVMTLMFPFLFPGGFINIGDLAVMITALLFGPIIGMVAGGIGPMLADIILGYPNFAIYTLIIKATEGFLVGLIANPRGNKKDLNIKDIVGIVVGGLTMVFGYFLVEYFIFADPGWATTELALNFTIQFGIGVTGSIIFAKTARRNIIESIPQVFDKIFIIEE</sequence>
<protein>
    <recommendedName>
        <fullName evidence="3">ECF transporter S component</fullName>
    </recommendedName>
</protein>
<gene>
    <name evidence="2" type="ORF">LCGC14_1576280</name>
</gene>
<name>A0A0F9KZ64_9ZZZZ</name>
<feature type="transmembrane region" description="Helical" evidence="1">
    <location>
        <begin position="62"/>
        <end position="84"/>
    </location>
</feature>
<feature type="transmembrane region" description="Helical" evidence="1">
    <location>
        <begin position="129"/>
        <end position="150"/>
    </location>
</feature>
<dbReference type="GO" id="GO:0016020">
    <property type="term" value="C:membrane"/>
    <property type="evidence" value="ECO:0007669"/>
    <property type="project" value="InterPro"/>
</dbReference>
<evidence type="ECO:0008006" key="3">
    <source>
        <dbReference type="Google" id="ProtNLM"/>
    </source>
</evidence>
<dbReference type="Gene3D" id="1.10.1760.20">
    <property type="match status" value="1"/>
</dbReference>
<organism evidence="2">
    <name type="scientific">marine sediment metagenome</name>
    <dbReference type="NCBI Taxonomy" id="412755"/>
    <lineage>
        <taxon>unclassified sequences</taxon>
        <taxon>metagenomes</taxon>
        <taxon>ecological metagenomes</taxon>
    </lineage>
</organism>
<accession>A0A0F9KZ64</accession>
<dbReference type="EMBL" id="LAZR01012351">
    <property type="protein sequence ID" value="KKM27288.1"/>
    <property type="molecule type" value="Genomic_DNA"/>
</dbReference>
<keyword evidence="1" id="KW-0812">Transmembrane</keyword>
<proteinExistence type="predicted"/>
<evidence type="ECO:0000313" key="2">
    <source>
        <dbReference type="EMBL" id="KKM27288.1"/>
    </source>
</evidence>
<keyword evidence="1" id="KW-0472">Membrane</keyword>
<feature type="transmembrane region" description="Helical" evidence="1">
    <location>
        <begin position="162"/>
        <end position="180"/>
    </location>
</feature>
<dbReference type="AlphaFoldDB" id="A0A0F9KZ64"/>
<dbReference type="InterPro" id="IPR009825">
    <property type="entry name" value="ECF_substrate-spec-like"/>
</dbReference>
<dbReference type="PANTHER" id="PTHR37815">
    <property type="entry name" value="UPF0397 PROTEIN BC_2624-RELATED"/>
    <property type="match status" value="1"/>
</dbReference>
<evidence type="ECO:0000256" key="1">
    <source>
        <dbReference type="SAM" id="Phobius"/>
    </source>
</evidence>
<feature type="transmembrane region" description="Helical" evidence="1">
    <location>
        <begin position="25"/>
        <end position="50"/>
    </location>
</feature>
<comment type="caution">
    <text evidence="2">The sequence shown here is derived from an EMBL/GenBank/DDBJ whole genome shotgun (WGS) entry which is preliminary data.</text>
</comment>
<dbReference type="PANTHER" id="PTHR37815:SF3">
    <property type="entry name" value="UPF0397 PROTEIN SPR0429"/>
    <property type="match status" value="1"/>
</dbReference>
<keyword evidence="1" id="KW-1133">Transmembrane helix</keyword>
<reference evidence="2" key="1">
    <citation type="journal article" date="2015" name="Nature">
        <title>Complex archaea that bridge the gap between prokaryotes and eukaryotes.</title>
        <authorList>
            <person name="Spang A."/>
            <person name="Saw J.H."/>
            <person name="Jorgensen S.L."/>
            <person name="Zaremba-Niedzwiedzka K."/>
            <person name="Martijn J."/>
            <person name="Lind A.E."/>
            <person name="van Eijk R."/>
            <person name="Schleper C."/>
            <person name="Guy L."/>
            <person name="Ettema T.J."/>
        </authorList>
    </citation>
    <scope>NUCLEOTIDE SEQUENCE</scope>
</reference>
<dbReference type="Pfam" id="PF07155">
    <property type="entry name" value="ECF-ribofla_trS"/>
    <property type="match status" value="1"/>
</dbReference>